<accession>A0A9W7FN65</accession>
<dbReference type="InterPro" id="IPR021369">
    <property type="entry name" value="DUF2985"/>
</dbReference>
<keyword evidence="3" id="KW-1185">Reference proteome</keyword>
<keyword evidence="1" id="KW-1133">Transmembrane helix</keyword>
<protein>
    <submittedName>
        <fullName evidence="2">Uncharacterized protein</fullName>
    </submittedName>
</protein>
<keyword evidence="1" id="KW-0472">Membrane</keyword>
<feature type="transmembrane region" description="Helical" evidence="1">
    <location>
        <begin position="50"/>
        <end position="75"/>
    </location>
</feature>
<dbReference type="EMBL" id="BRXW01000225">
    <property type="protein sequence ID" value="GMI15134.1"/>
    <property type="molecule type" value="Genomic_DNA"/>
</dbReference>
<feature type="transmembrane region" description="Helical" evidence="1">
    <location>
        <begin position="181"/>
        <end position="202"/>
    </location>
</feature>
<organism evidence="2 3">
    <name type="scientific">Triparma laevis f. longispina</name>
    <dbReference type="NCBI Taxonomy" id="1714387"/>
    <lineage>
        <taxon>Eukaryota</taxon>
        <taxon>Sar</taxon>
        <taxon>Stramenopiles</taxon>
        <taxon>Ochrophyta</taxon>
        <taxon>Bolidophyceae</taxon>
        <taxon>Parmales</taxon>
        <taxon>Triparmaceae</taxon>
        <taxon>Triparma</taxon>
    </lineage>
</organism>
<evidence type="ECO:0000256" key="1">
    <source>
        <dbReference type="SAM" id="Phobius"/>
    </source>
</evidence>
<evidence type="ECO:0000313" key="2">
    <source>
        <dbReference type="EMBL" id="GMI15134.1"/>
    </source>
</evidence>
<gene>
    <name evidence="2" type="ORF">TrLO_g12222</name>
</gene>
<dbReference type="Proteomes" id="UP001165122">
    <property type="component" value="Unassembled WGS sequence"/>
</dbReference>
<sequence>MGNNSIDEDQQRLSDGMLEASPDVNSLKKSKTRYESIRDKTNTLLYESTLFQILAIIYIILVIGDGAFFFFMMVGWHYPYPESISRWWLNLSIQILCGAFSYPAVINLPWLVGMVVHTRGERGGVGLNFYGDKSVDVFLNLELRKRHKILFLKFINISTQWINQWSRIAYPTYELSNSWPGSLLCNIFFGLSFAAGIGGGIYQVRAESSLRSEQPGKFEDGPLEIIEKIKEKRREGKGFSEIIKSL</sequence>
<feature type="transmembrane region" description="Helical" evidence="1">
    <location>
        <begin position="87"/>
        <end position="106"/>
    </location>
</feature>
<dbReference type="Pfam" id="PF11204">
    <property type="entry name" value="DUF2985"/>
    <property type="match status" value="1"/>
</dbReference>
<name>A0A9W7FN65_9STRA</name>
<comment type="caution">
    <text evidence="2">The sequence shown here is derived from an EMBL/GenBank/DDBJ whole genome shotgun (WGS) entry which is preliminary data.</text>
</comment>
<evidence type="ECO:0000313" key="3">
    <source>
        <dbReference type="Proteomes" id="UP001165122"/>
    </source>
</evidence>
<dbReference type="AlphaFoldDB" id="A0A9W7FN65"/>
<dbReference type="OrthoDB" id="47478at2759"/>
<reference evidence="3" key="1">
    <citation type="journal article" date="2023" name="Commun. Biol.">
        <title>Genome analysis of Parmales, the sister group of diatoms, reveals the evolutionary specialization of diatoms from phago-mixotrophs to photoautotrophs.</title>
        <authorList>
            <person name="Ban H."/>
            <person name="Sato S."/>
            <person name="Yoshikawa S."/>
            <person name="Yamada K."/>
            <person name="Nakamura Y."/>
            <person name="Ichinomiya M."/>
            <person name="Sato N."/>
            <person name="Blanc-Mathieu R."/>
            <person name="Endo H."/>
            <person name="Kuwata A."/>
            <person name="Ogata H."/>
        </authorList>
    </citation>
    <scope>NUCLEOTIDE SEQUENCE [LARGE SCALE GENOMIC DNA]</scope>
    <source>
        <strain evidence="3">NIES 3700</strain>
    </source>
</reference>
<keyword evidence="1" id="KW-0812">Transmembrane</keyword>
<proteinExistence type="predicted"/>